<gene>
    <name evidence="2" type="ORF">LTRI10_LOCUS49336</name>
</gene>
<reference evidence="2 3" key="1">
    <citation type="submission" date="2024-04" db="EMBL/GenBank/DDBJ databases">
        <authorList>
            <person name="Fracassetti M."/>
        </authorList>
    </citation>
    <scope>NUCLEOTIDE SEQUENCE [LARGE SCALE GENOMIC DNA]</scope>
</reference>
<keyword evidence="1" id="KW-0812">Transmembrane</keyword>
<accession>A0AAV2GGL0</accession>
<keyword evidence="1" id="KW-1133">Transmembrane helix</keyword>
<organism evidence="2 3">
    <name type="scientific">Linum trigynum</name>
    <dbReference type="NCBI Taxonomy" id="586398"/>
    <lineage>
        <taxon>Eukaryota</taxon>
        <taxon>Viridiplantae</taxon>
        <taxon>Streptophyta</taxon>
        <taxon>Embryophyta</taxon>
        <taxon>Tracheophyta</taxon>
        <taxon>Spermatophyta</taxon>
        <taxon>Magnoliopsida</taxon>
        <taxon>eudicotyledons</taxon>
        <taxon>Gunneridae</taxon>
        <taxon>Pentapetalae</taxon>
        <taxon>rosids</taxon>
        <taxon>fabids</taxon>
        <taxon>Malpighiales</taxon>
        <taxon>Linaceae</taxon>
        <taxon>Linum</taxon>
    </lineage>
</organism>
<sequence>MATNRSFDSLDDSLKLLHYYITGVYFPRADRLDVVLPLDCWVMSHAIYDMPLSYPHLLFGAIMDVAANDSPSVGIPFAALITLLLQRLGVPLADLVTIPDNGVHPSIEVLVVVRLPPLLIYHQGEMIIVMWPRTQLLEKEAKRPKTRRLRMVVHLLRLLSVPSSSSDRLKGLALLAKFSSVSIIKNLLKEWFSMRIMILSKTIKSLNLGGASFELVVIVVAVLNGLFELLLLRSRLGQGEY</sequence>
<evidence type="ECO:0000313" key="3">
    <source>
        <dbReference type="Proteomes" id="UP001497516"/>
    </source>
</evidence>
<dbReference type="EMBL" id="OZ034822">
    <property type="protein sequence ID" value="CAL1409875.1"/>
    <property type="molecule type" value="Genomic_DNA"/>
</dbReference>
<name>A0AAV2GGL0_9ROSI</name>
<protein>
    <submittedName>
        <fullName evidence="2">Uncharacterized protein</fullName>
    </submittedName>
</protein>
<feature type="transmembrane region" description="Helical" evidence="1">
    <location>
        <begin position="208"/>
        <end position="227"/>
    </location>
</feature>
<proteinExistence type="predicted"/>
<dbReference type="Proteomes" id="UP001497516">
    <property type="component" value="Chromosome 9"/>
</dbReference>
<dbReference type="AlphaFoldDB" id="A0AAV2GGL0"/>
<keyword evidence="1" id="KW-0472">Membrane</keyword>
<keyword evidence="3" id="KW-1185">Reference proteome</keyword>
<evidence type="ECO:0000313" key="2">
    <source>
        <dbReference type="EMBL" id="CAL1409875.1"/>
    </source>
</evidence>
<evidence type="ECO:0000256" key="1">
    <source>
        <dbReference type="SAM" id="Phobius"/>
    </source>
</evidence>